<reference evidence="1 2" key="1">
    <citation type="submission" date="2019-03" db="EMBL/GenBank/DDBJ databases">
        <title>Genomic Encyclopedia of Type Strains, Phase IV (KMG-IV): sequencing the most valuable type-strain genomes for metagenomic binning, comparative biology and taxonomic classification.</title>
        <authorList>
            <person name="Goeker M."/>
        </authorList>
    </citation>
    <scope>NUCLEOTIDE SEQUENCE [LARGE SCALE GENOMIC DNA]</scope>
    <source>
        <strain evidence="1 2">DSM 45934</strain>
    </source>
</reference>
<keyword evidence="2" id="KW-1185">Reference proteome</keyword>
<proteinExistence type="predicted"/>
<comment type="caution">
    <text evidence="1">The sequence shown here is derived from an EMBL/GenBank/DDBJ whole genome shotgun (WGS) entry which is preliminary data.</text>
</comment>
<dbReference type="RefSeq" id="WP_132112562.1">
    <property type="nucleotide sequence ID" value="NZ_SLWS01000001.1"/>
</dbReference>
<evidence type="ECO:0000313" key="1">
    <source>
        <dbReference type="EMBL" id="TCO65860.1"/>
    </source>
</evidence>
<dbReference type="Proteomes" id="UP000295680">
    <property type="component" value="Unassembled WGS sequence"/>
</dbReference>
<evidence type="ECO:0000313" key="2">
    <source>
        <dbReference type="Proteomes" id="UP000295680"/>
    </source>
</evidence>
<accession>A0A4V2S8Z9</accession>
<gene>
    <name evidence="1" type="ORF">EV192_1011652</name>
</gene>
<organism evidence="1 2">
    <name type="scientific">Actinocrispum wychmicini</name>
    <dbReference type="NCBI Taxonomy" id="1213861"/>
    <lineage>
        <taxon>Bacteria</taxon>
        <taxon>Bacillati</taxon>
        <taxon>Actinomycetota</taxon>
        <taxon>Actinomycetes</taxon>
        <taxon>Pseudonocardiales</taxon>
        <taxon>Pseudonocardiaceae</taxon>
        <taxon>Actinocrispum</taxon>
    </lineage>
</organism>
<name>A0A4V2S8Z9_9PSEU</name>
<dbReference type="EMBL" id="SLWS01000001">
    <property type="protein sequence ID" value="TCO65860.1"/>
    <property type="molecule type" value="Genomic_DNA"/>
</dbReference>
<sequence>MTGLARVLDDVLTVVTTTEQDTSWTRRWDTADEMVRELSDHRDRVRLGDLSTLPELKFLFAPTGPLQDVSLSSGWGELFLRLAERFDGAYAEIMDS</sequence>
<protein>
    <submittedName>
        <fullName evidence="1">Uncharacterized protein</fullName>
    </submittedName>
</protein>
<dbReference type="AlphaFoldDB" id="A0A4V2S8Z9"/>
<dbReference type="OrthoDB" id="3697849at2"/>